<dbReference type="GO" id="GO:0005975">
    <property type="term" value="P:carbohydrate metabolic process"/>
    <property type="evidence" value="ECO:0007669"/>
    <property type="project" value="InterPro"/>
</dbReference>
<dbReference type="GO" id="GO:0005576">
    <property type="term" value="C:extracellular region"/>
    <property type="evidence" value="ECO:0007669"/>
    <property type="project" value="UniProtKB-SubCell"/>
</dbReference>
<keyword evidence="5" id="KW-1185">Reference proteome</keyword>
<dbReference type="GO" id="GO:0016810">
    <property type="term" value="F:hydrolase activity, acting on carbon-nitrogen (but not peptide) bonds"/>
    <property type="evidence" value="ECO:0007669"/>
    <property type="project" value="InterPro"/>
</dbReference>
<dbReference type="RefSeq" id="WP_179530635.1">
    <property type="nucleotide sequence ID" value="NZ_BAAAPP010000012.1"/>
</dbReference>
<dbReference type="InterPro" id="IPR002509">
    <property type="entry name" value="NODB_dom"/>
</dbReference>
<dbReference type="PANTHER" id="PTHR34216:SF3">
    <property type="entry name" value="POLY-BETA-1,6-N-ACETYL-D-GLUCOSAMINE N-DEACETYLASE"/>
    <property type="match status" value="1"/>
</dbReference>
<sequence>MRPQVRAVARGLRPLRRTVRRLRSEEPLTLIGWHRIDDRHTDGLSTSETAFEQHLDLLEERDARVLPLCEAVERLALGSLPPRAVALTFDDGYASVVETAWPLLRKRDMPATLFVCSEYLPGTQRFDWDTTEPVHERHRVATAEQIVDAHAEGLDIGSHTRTHPWLPALDDEALAHELLESREVLEDLVRVPVRTLAYPTGGWDRRVRAAAARAGYTAAVTVSKGTNRRRTHPLSLHRAFVPEEVDDLDLLLDGAYGFLRPVDAVRRPREAP</sequence>
<reference evidence="4 5" key="1">
    <citation type="submission" date="2020-07" db="EMBL/GenBank/DDBJ databases">
        <title>Sequencing the genomes of 1000 actinobacteria strains.</title>
        <authorList>
            <person name="Klenk H.-P."/>
        </authorList>
    </citation>
    <scope>NUCLEOTIDE SEQUENCE [LARGE SCALE GENOMIC DNA]</scope>
    <source>
        <strain evidence="4 5">DSM 18248</strain>
    </source>
</reference>
<dbReference type="PANTHER" id="PTHR34216">
    <property type="match status" value="1"/>
</dbReference>
<name>A0A7Y9YEC1_9ACTN</name>
<accession>A0A7Y9YEC1</accession>
<protein>
    <submittedName>
        <fullName evidence="4">Peptidoglycan/xylan/chitin deacetylase (PgdA/CDA1 family)</fullName>
    </submittedName>
</protein>
<keyword evidence="2" id="KW-0732">Signal</keyword>
<comment type="subcellular location">
    <subcellularLocation>
        <location evidence="1">Secreted</location>
    </subcellularLocation>
</comment>
<dbReference type="InterPro" id="IPR011330">
    <property type="entry name" value="Glyco_hydro/deAcase_b/a-brl"/>
</dbReference>
<evidence type="ECO:0000256" key="2">
    <source>
        <dbReference type="ARBA" id="ARBA00022729"/>
    </source>
</evidence>
<dbReference type="SUPFAM" id="SSF88713">
    <property type="entry name" value="Glycoside hydrolase/deacetylase"/>
    <property type="match status" value="1"/>
</dbReference>
<dbReference type="PROSITE" id="PS51677">
    <property type="entry name" value="NODB"/>
    <property type="match status" value="1"/>
</dbReference>
<feature type="domain" description="NodB homology" evidence="3">
    <location>
        <begin position="83"/>
        <end position="272"/>
    </location>
</feature>
<evidence type="ECO:0000259" key="3">
    <source>
        <dbReference type="PROSITE" id="PS51677"/>
    </source>
</evidence>
<proteinExistence type="predicted"/>
<evidence type="ECO:0000313" key="5">
    <source>
        <dbReference type="Proteomes" id="UP000537326"/>
    </source>
</evidence>
<dbReference type="Gene3D" id="3.20.20.370">
    <property type="entry name" value="Glycoside hydrolase/deacetylase"/>
    <property type="match status" value="1"/>
</dbReference>
<dbReference type="CDD" id="cd10918">
    <property type="entry name" value="CE4_NodB_like_5s_6s"/>
    <property type="match status" value="1"/>
</dbReference>
<dbReference type="Pfam" id="PF01522">
    <property type="entry name" value="Polysacc_deac_1"/>
    <property type="match status" value="1"/>
</dbReference>
<evidence type="ECO:0000256" key="1">
    <source>
        <dbReference type="ARBA" id="ARBA00004613"/>
    </source>
</evidence>
<comment type="caution">
    <text evidence="4">The sequence shown here is derived from an EMBL/GenBank/DDBJ whole genome shotgun (WGS) entry which is preliminary data.</text>
</comment>
<gene>
    <name evidence="4" type="ORF">BKA05_001217</name>
</gene>
<dbReference type="Proteomes" id="UP000537326">
    <property type="component" value="Unassembled WGS sequence"/>
</dbReference>
<dbReference type="InterPro" id="IPR051398">
    <property type="entry name" value="Polysacch_Deacetylase"/>
</dbReference>
<organism evidence="4 5">
    <name type="scientific">Nocardioides marinus</name>
    <dbReference type="NCBI Taxonomy" id="374514"/>
    <lineage>
        <taxon>Bacteria</taxon>
        <taxon>Bacillati</taxon>
        <taxon>Actinomycetota</taxon>
        <taxon>Actinomycetes</taxon>
        <taxon>Propionibacteriales</taxon>
        <taxon>Nocardioidaceae</taxon>
        <taxon>Nocardioides</taxon>
    </lineage>
</organism>
<dbReference type="EMBL" id="JACBZI010000001">
    <property type="protein sequence ID" value="NYI09702.1"/>
    <property type="molecule type" value="Genomic_DNA"/>
</dbReference>
<evidence type="ECO:0000313" key="4">
    <source>
        <dbReference type="EMBL" id="NYI09702.1"/>
    </source>
</evidence>
<dbReference type="AlphaFoldDB" id="A0A7Y9YEC1"/>